<evidence type="ECO:0000256" key="2">
    <source>
        <dbReference type="ARBA" id="ARBA00022452"/>
    </source>
</evidence>
<sequence length="252" mass="28852">MKKNKALIGLILLVIGFTSSKISFSQDSIENQIVLKDFSSLILPPIDSLFLSLENNPNIKAQDYRILEQESVIKSQKREWINYLRFSSSYQYGYQGAESLVQGFLIPAYYQTSENAQNLYHVGVSLTIPFGDIIDRGNKVKKEKIRLGQIQAEKEISINEQKFIIIELYNKANEQLTSYKIKAEAKNYAELKAKISQKDFINGIININELTVAKHSESIAISDFQKSKSELMIALMKLEIICNYKFHIIKQL</sequence>
<name>A0A644TM25_9ZZZZ</name>
<comment type="subcellular location">
    <subcellularLocation>
        <location evidence="1">Cell outer membrane</location>
    </subcellularLocation>
</comment>
<protein>
    <recommendedName>
        <fullName evidence="7">Outer membrane efflux protein</fullName>
    </recommendedName>
</protein>
<proteinExistence type="predicted"/>
<dbReference type="GO" id="GO:0009279">
    <property type="term" value="C:cell outer membrane"/>
    <property type="evidence" value="ECO:0007669"/>
    <property type="project" value="UniProtKB-SubCell"/>
</dbReference>
<dbReference type="GO" id="GO:1990281">
    <property type="term" value="C:efflux pump complex"/>
    <property type="evidence" value="ECO:0007669"/>
    <property type="project" value="TreeGrafter"/>
</dbReference>
<keyword evidence="2" id="KW-1134">Transmembrane beta strand</keyword>
<keyword evidence="3" id="KW-0812">Transmembrane</keyword>
<dbReference type="GO" id="GO:0015288">
    <property type="term" value="F:porin activity"/>
    <property type="evidence" value="ECO:0007669"/>
    <property type="project" value="TreeGrafter"/>
</dbReference>
<dbReference type="PANTHER" id="PTHR30026:SF20">
    <property type="entry name" value="OUTER MEMBRANE PROTEIN TOLC"/>
    <property type="match status" value="1"/>
</dbReference>
<dbReference type="GO" id="GO:0015562">
    <property type="term" value="F:efflux transmembrane transporter activity"/>
    <property type="evidence" value="ECO:0007669"/>
    <property type="project" value="InterPro"/>
</dbReference>
<evidence type="ECO:0000256" key="4">
    <source>
        <dbReference type="ARBA" id="ARBA00023136"/>
    </source>
</evidence>
<dbReference type="PANTHER" id="PTHR30026">
    <property type="entry name" value="OUTER MEMBRANE PROTEIN TOLC"/>
    <property type="match status" value="1"/>
</dbReference>
<keyword evidence="4" id="KW-0472">Membrane</keyword>
<dbReference type="InterPro" id="IPR051906">
    <property type="entry name" value="TolC-like"/>
</dbReference>
<evidence type="ECO:0000313" key="6">
    <source>
        <dbReference type="EMBL" id="MPL66761.1"/>
    </source>
</evidence>
<keyword evidence="5" id="KW-0998">Cell outer membrane</keyword>
<evidence type="ECO:0000256" key="3">
    <source>
        <dbReference type="ARBA" id="ARBA00022692"/>
    </source>
</evidence>
<evidence type="ECO:0000256" key="1">
    <source>
        <dbReference type="ARBA" id="ARBA00004442"/>
    </source>
</evidence>
<evidence type="ECO:0008006" key="7">
    <source>
        <dbReference type="Google" id="ProtNLM"/>
    </source>
</evidence>
<gene>
    <name evidence="6" type="ORF">SDC9_12449</name>
</gene>
<comment type="caution">
    <text evidence="6">The sequence shown here is derived from an EMBL/GenBank/DDBJ whole genome shotgun (WGS) entry which is preliminary data.</text>
</comment>
<dbReference type="EMBL" id="VSSQ01000033">
    <property type="protein sequence ID" value="MPL66761.1"/>
    <property type="molecule type" value="Genomic_DNA"/>
</dbReference>
<evidence type="ECO:0000256" key="5">
    <source>
        <dbReference type="ARBA" id="ARBA00023237"/>
    </source>
</evidence>
<accession>A0A644TM25</accession>
<dbReference type="SUPFAM" id="SSF56954">
    <property type="entry name" value="Outer membrane efflux proteins (OEP)"/>
    <property type="match status" value="1"/>
</dbReference>
<reference evidence="6" key="1">
    <citation type="submission" date="2019-08" db="EMBL/GenBank/DDBJ databases">
        <authorList>
            <person name="Kucharzyk K."/>
            <person name="Murdoch R.W."/>
            <person name="Higgins S."/>
            <person name="Loffler F."/>
        </authorList>
    </citation>
    <scope>NUCLEOTIDE SEQUENCE</scope>
</reference>
<organism evidence="6">
    <name type="scientific">bioreactor metagenome</name>
    <dbReference type="NCBI Taxonomy" id="1076179"/>
    <lineage>
        <taxon>unclassified sequences</taxon>
        <taxon>metagenomes</taxon>
        <taxon>ecological metagenomes</taxon>
    </lineage>
</organism>
<dbReference type="Gene3D" id="1.20.1600.10">
    <property type="entry name" value="Outer membrane efflux proteins (OEP)"/>
    <property type="match status" value="1"/>
</dbReference>
<dbReference type="AlphaFoldDB" id="A0A644TM25"/>